<dbReference type="Proteomes" id="UP000176932">
    <property type="component" value="Unassembled WGS sequence"/>
</dbReference>
<dbReference type="EMBL" id="MGEL01000020">
    <property type="protein sequence ID" value="OGL83361.1"/>
    <property type="molecule type" value="Genomic_DNA"/>
</dbReference>
<evidence type="ECO:0000313" key="2">
    <source>
        <dbReference type="Proteomes" id="UP000176932"/>
    </source>
</evidence>
<organism evidence="1 2">
    <name type="scientific">Candidatus Uhrbacteria bacterium RIFCSPLOWO2_01_FULL_53_9</name>
    <dbReference type="NCBI Taxonomy" id="1802403"/>
    <lineage>
        <taxon>Bacteria</taxon>
        <taxon>Candidatus Uhriibacteriota</taxon>
    </lineage>
</organism>
<protein>
    <submittedName>
        <fullName evidence="1">Uncharacterized protein</fullName>
    </submittedName>
</protein>
<gene>
    <name evidence="1" type="ORF">A3B32_02950</name>
</gene>
<proteinExistence type="predicted"/>
<evidence type="ECO:0000313" key="1">
    <source>
        <dbReference type="EMBL" id="OGL83361.1"/>
    </source>
</evidence>
<dbReference type="AlphaFoldDB" id="A0A1F7UYM2"/>
<sequence>MLEFVSDRACVVGADGHLNSPCSFGDGKCTFQPRVFVQDNWGYCTGTCDDPSSLLDDPQCFGEAIASGECDYALLPTADLSITGAPYSDPWVYYDGWISVEP</sequence>
<accession>A0A1F7UYM2</accession>
<reference evidence="1 2" key="1">
    <citation type="journal article" date="2016" name="Nat. Commun.">
        <title>Thousands of microbial genomes shed light on interconnected biogeochemical processes in an aquifer system.</title>
        <authorList>
            <person name="Anantharaman K."/>
            <person name="Brown C.T."/>
            <person name="Hug L.A."/>
            <person name="Sharon I."/>
            <person name="Castelle C.J."/>
            <person name="Probst A.J."/>
            <person name="Thomas B.C."/>
            <person name="Singh A."/>
            <person name="Wilkins M.J."/>
            <person name="Karaoz U."/>
            <person name="Brodie E.L."/>
            <person name="Williams K.H."/>
            <person name="Hubbard S.S."/>
            <person name="Banfield J.F."/>
        </authorList>
    </citation>
    <scope>NUCLEOTIDE SEQUENCE [LARGE SCALE GENOMIC DNA]</scope>
</reference>
<name>A0A1F7UYM2_9BACT</name>
<comment type="caution">
    <text evidence="1">The sequence shown here is derived from an EMBL/GenBank/DDBJ whole genome shotgun (WGS) entry which is preliminary data.</text>
</comment>